<sequence length="242" mass="26936">MDELDMLAEMSPIEAGERSAGETAPAASLINAQQRLDAAHQALARAEGVVREAAEKNEETLSGWLRAAAAETLAQAERTRDRAAADVEKIAGEVEAAKTNAAQEDNGNKEARPDPGEAPAAQEESPLVYQSAEEFLHEHLLPLYNRIIDSRNGKWCRQWFLHPEAVSRVEALWRAWEYFRLDPATGMSVWWRDHADPHMAVLLSQKGPFHPCNNGRHHTPEPFECDYAPEGWFPKAGDIPPE</sequence>
<evidence type="ECO:0000313" key="4">
    <source>
        <dbReference type="Proteomes" id="UP000766570"/>
    </source>
</evidence>
<feature type="compositionally biased region" description="Basic and acidic residues" evidence="2">
    <location>
        <begin position="106"/>
        <end position="115"/>
    </location>
</feature>
<reference evidence="3 4" key="1">
    <citation type="submission" date="2021-03" db="EMBL/GenBank/DDBJ databases">
        <title>Sequencing the genomes of 1000 actinobacteria strains.</title>
        <authorList>
            <person name="Klenk H.-P."/>
        </authorList>
    </citation>
    <scope>NUCLEOTIDE SEQUENCE [LARGE SCALE GENOMIC DNA]</scope>
    <source>
        <strain evidence="3 4">DSM 15454</strain>
    </source>
</reference>
<dbReference type="RefSeq" id="WP_342592577.1">
    <property type="nucleotide sequence ID" value="NZ_BAAAMI010000027.1"/>
</dbReference>
<comment type="caution">
    <text evidence="3">The sequence shown here is derived from an EMBL/GenBank/DDBJ whole genome shotgun (WGS) entry which is preliminary data.</text>
</comment>
<feature type="coiled-coil region" evidence="1">
    <location>
        <begin position="29"/>
        <end position="93"/>
    </location>
</feature>
<dbReference type="EMBL" id="JAGIOE010000002">
    <property type="protein sequence ID" value="MBP2376481.1"/>
    <property type="molecule type" value="Genomic_DNA"/>
</dbReference>
<evidence type="ECO:0000256" key="2">
    <source>
        <dbReference type="SAM" id="MobiDB-lite"/>
    </source>
</evidence>
<proteinExistence type="predicted"/>
<feature type="region of interest" description="Disordered" evidence="2">
    <location>
        <begin position="95"/>
        <end position="125"/>
    </location>
</feature>
<evidence type="ECO:0000256" key="1">
    <source>
        <dbReference type="SAM" id="Coils"/>
    </source>
</evidence>
<name>A0ABS4WKB2_9MICC</name>
<dbReference type="Proteomes" id="UP000766570">
    <property type="component" value="Unassembled WGS sequence"/>
</dbReference>
<accession>A0ABS4WKB2</accession>
<evidence type="ECO:0008006" key="5">
    <source>
        <dbReference type="Google" id="ProtNLM"/>
    </source>
</evidence>
<gene>
    <name evidence="3" type="ORF">JOF46_004470</name>
</gene>
<dbReference type="Pfam" id="PF16259">
    <property type="entry name" value="DUF4913"/>
    <property type="match status" value="1"/>
</dbReference>
<keyword evidence="4" id="KW-1185">Reference proteome</keyword>
<keyword evidence="1" id="KW-0175">Coiled coil</keyword>
<protein>
    <recommendedName>
        <fullName evidence="5">DUF4913 domain-containing protein</fullName>
    </recommendedName>
</protein>
<evidence type="ECO:0000313" key="3">
    <source>
        <dbReference type="EMBL" id="MBP2376481.1"/>
    </source>
</evidence>
<organism evidence="3 4">
    <name type="scientific">Paeniglutamicibacter psychrophenolicus</name>
    <dbReference type="NCBI Taxonomy" id="257454"/>
    <lineage>
        <taxon>Bacteria</taxon>
        <taxon>Bacillati</taxon>
        <taxon>Actinomycetota</taxon>
        <taxon>Actinomycetes</taxon>
        <taxon>Micrococcales</taxon>
        <taxon>Micrococcaceae</taxon>
        <taxon>Paeniglutamicibacter</taxon>
    </lineage>
</organism>
<dbReference type="InterPro" id="IPR032584">
    <property type="entry name" value="DUF4913"/>
</dbReference>
<feature type="region of interest" description="Disordered" evidence="2">
    <location>
        <begin position="1"/>
        <end position="25"/>
    </location>
</feature>